<dbReference type="PANTHER" id="PTHR31286:SF167">
    <property type="entry name" value="OS09G0268800 PROTEIN"/>
    <property type="match status" value="1"/>
</dbReference>
<accession>A0A7N2MLH9</accession>
<dbReference type="EMBL" id="LRBV02000009">
    <property type="status" value="NOT_ANNOTATED_CDS"/>
    <property type="molecule type" value="Genomic_DNA"/>
</dbReference>
<keyword evidence="3" id="KW-1185">Reference proteome</keyword>
<dbReference type="InterPro" id="IPR040256">
    <property type="entry name" value="At4g02000-like"/>
</dbReference>
<dbReference type="InParanoid" id="A0A7N2MLH9"/>
<dbReference type="Proteomes" id="UP000594261">
    <property type="component" value="Chromosome 9"/>
</dbReference>
<dbReference type="AlphaFoldDB" id="A0A7N2MLH9"/>
<dbReference type="EnsemblPlants" id="QL09p040605:mrna">
    <property type="protein sequence ID" value="QL09p040605:mrna:CDS:1"/>
    <property type="gene ID" value="QL09p040605"/>
</dbReference>
<name>A0A7N2MLH9_QUELO</name>
<reference evidence="2" key="2">
    <citation type="submission" date="2021-01" db="UniProtKB">
        <authorList>
            <consortium name="EnsemblPlants"/>
        </authorList>
    </citation>
    <scope>IDENTIFICATION</scope>
</reference>
<dbReference type="Gramene" id="QL09p040605:mrna">
    <property type="protein sequence ID" value="QL09p040605:mrna:CDS:1"/>
    <property type="gene ID" value="QL09p040605"/>
</dbReference>
<evidence type="ECO:0000259" key="1">
    <source>
        <dbReference type="Pfam" id="PF14392"/>
    </source>
</evidence>
<evidence type="ECO:0000313" key="2">
    <source>
        <dbReference type="EnsemblPlants" id="QL09p040605:mrna:CDS:1"/>
    </source>
</evidence>
<proteinExistence type="predicted"/>
<dbReference type="PANTHER" id="PTHR31286">
    <property type="entry name" value="GLYCINE-RICH CELL WALL STRUCTURAL PROTEIN 1.8-LIKE"/>
    <property type="match status" value="1"/>
</dbReference>
<dbReference type="Pfam" id="PF14392">
    <property type="entry name" value="zf-CCHC_4"/>
    <property type="match status" value="1"/>
</dbReference>
<feature type="domain" description="Zinc knuckle CX2CX4HX4C" evidence="1">
    <location>
        <begin position="96"/>
        <end position="143"/>
    </location>
</feature>
<protein>
    <recommendedName>
        <fullName evidence="1">Zinc knuckle CX2CX4HX4C domain-containing protein</fullName>
    </recommendedName>
</protein>
<organism evidence="2 3">
    <name type="scientific">Quercus lobata</name>
    <name type="common">Valley oak</name>
    <dbReference type="NCBI Taxonomy" id="97700"/>
    <lineage>
        <taxon>Eukaryota</taxon>
        <taxon>Viridiplantae</taxon>
        <taxon>Streptophyta</taxon>
        <taxon>Embryophyta</taxon>
        <taxon>Tracheophyta</taxon>
        <taxon>Spermatophyta</taxon>
        <taxon>Magnoliopsida</taxon>
        <taxon>eudicotyledons</taxon>
        <taxon>Gunneridae</taxon>
        <taxon>Pentapetalae</taxon>
        <taxon>rosids</taxon>
        <taxon>fabids</taxon>
        <taxon>Fagales</taxon>
        <taxon>Fagaceae</taxon>
        <taxon>Quercus</taxon>
    </lineage>
</organism>
<reference evidence="2 3" key="1">
    <citation type="journal article" date="2016" name="G3 (Bethesda)">
        <title>First Draft Assembly and Annotation of the Genome of a California Endemic Oak Quercus lobata Nee (Fagaceae).</title>
        <authorList>
            <person name="Sork V.L."/>
            <person name="Fitz-Gibbon S.T."/>
            <person name="Puiu D."/>
            <person name="Crepeau M."/>
            <person name="Gugger P.F."/>
            <person name="Sherman R."/>
            <person name="Stevens K."/>
            <person name="Langley C.H."/>
            <person name="Pellegrini M."/>
            <person name="Salzberg S.L."/>
        </authorList>
    </citation>
    <scope>NUCLEOTIDE SEQUENCE [LARGE SCALE GENOMIC DNA]</scope>
    <source>
        <strain evidence="2 3">cv. SW786</strain>
    </source>
</reference>
<sequence length="196" mass="22747">MLLTFSDKEEVDKILAAEPWSFDRHIVLLQRYDKKVPIRELVFKKVVIWIQIHDIPAPNMTREVAKDLCGNAGIVDKMIHLSKMVGWSFMRVQVVIDVSLPLCRGRLISFNKGEEGWVSFKYERLPNICYWCGFLNHRDKDCDQWIESDGSLKDEDKEYGPWIRTTAAALNKKSVVRVPGFNEARKKKQQPIGQRG</sequence>
<evidence type="ECO:0000313" key="3">
    <source>
        <dbReference type="Proteomes" id="UP000594261"/>
    </source>
</evidence>
<dbReference type="InterPro" id="IPR025836">
    <property type="entry name" value="Zn_knuckle_CX2CX4HX4C"/>
</dbReference>